<dbReference type="Proteomes" id="UP000078550">
    <property type="component" value="Unassembled WGS sequence"/>
</dbReference>
<name>A0A1A8ZYV6_PLAOA</name>
<keyword evidence="5" id="KW-1185">Reference proteome</keyword>
<dbReference type="AlphaFoldDB" id="A0A1A8ZYV6"/>
<organism evidence="2 5">
    <name type="scientific">Plasmodium ovale wallikeri</name>
    <dbReference type="NCBI Taxonomy" id="864142"/>
    <lineage>
        <taxon>Eukaryota</taxon>
        <taxon>Sar</taxon>
        <taxon>Alveolata</taxon>
        <taxon>Apicomplexa</taxon>
        <taxon>Aconoidasida</taxon>
        <taxon>Haemosporida</taxon>
        <taxon>Plasmodiidae</taxon>
        <taxon>Plasmodium</taxon>
        <taxon>Plasmodium (Plasmodium)</taxon>
    </lineage>
</organism>
<evidence type="ECO:0000256" key="1">
    <source>
        <dbReference type="SAM" id="MobiDB-lite"/>
    </source>
</evidence>
<accession>A0A1A8ZYV6</accession>
<proteinExistence type="predicted"/>
<protein>
    <submittedName>
        <fullName evidence="2">Uncharacterized protein</fullName>
    </submittedName>
</protein>
<feature type="compositionally biased region" description="Basic residues" evidence="1">
    <location>
        <begin position="91"/>
        <end position="101"/>
    </location>
</feature>
<evidence type="ECO:0000313" key="3">
    <source>
        <dbReference type="EMBL" id="SBT49415.1"/>
    </source>
</evidence>
<sequence>MNACSWEEVRVKRTMNDKEKAVFTAGHTLANLFFTSCQAYVCHKFVHNNVRGVARETTMQRRKFRKNKGEKMGKEKRAKGEKETFIGAKKEKMHNKMGKNA</sequence>
<feature type="region of interest" description="Disordered" evidence="1">
    <location>
        <begin position="61"/>
        <end position="101"/>
    </location>
</feature>
<feature type="compositionally biased region" description="Basic and acidic residues" evidence="1">
    <location>
        <begin position="67"/>
        <end position="90"/>
    </location>
</feature>
<reference evidence="4 5" key="1">
    <citation type="submission" date="2016-05" db="EMBL/GenBank/DDBJ databases">
        <authorList>
            <person name="Naeem Raeece"/>
        </authorList>
    </citation>
    <scope>NUCLEOTIDE SEQUENCE [LARGE SCALE GENOMIC DNA]</scope>
</reference>
<dbReference type="EMBL" id="FLRE01000194">
    <property type="protein sequence ID" value="SBT49415.1"/>
    <property type="molecule type" value="Genomic_DNA"/>
</dbReference>
<evidence type="ECO:0000313" key="4">
    <source>
        <dbReference type="Proteomes" id="UP000078550"/>
    </source>
</evidence>
<evidence type="ECO:0000313" key="2">
    <source>
        <dbReference type="EMBL" id="SBT49078.1"/>
    </source>
</evidence>
<evidence type="ECO:0000313" key="5">
    <source>
        <dbReference type="Proteomes" id="UP000078555"/>
    </source>
</evidence>
<reference evidence="2" key="2">
    <citation type="submission" date="2016-05" db="EMBL/GenBank/DDBJ databases">
        <authorList>
            <person name="Lavstsen T."/>
            <person name="Jespersen J.S."/>
        </authorList>
    </citation>
    <scope>NUCLEOTIDE SEQUENCE [LARGE SCALE GENOMIC DNA]</scope>
</reference>
<gene>
    <name evidence="2" type="ORF">POVWA1_058800</name>
    <name evidence="3" type="ORF">POVWA2_058100</name>
</gene>
<dbReference type="Proteomes" id="UP000078555">
    <property type="component" value="Unassembled WGS sequence"/>
</dbReference>
<dbReference type="EMBL" id="FLRD01000152">
    <property type="protein sequence ID" value="SBT49078.1"/>
    <property type="molecule type" value="Genomic_DNA"/>
</dbReference>